<feature type="active site" description="For nuclease activity" evidence="15">
    <location>
        <position position="1139"/>
    </location>
</feature>
<comment type="function">
    <text evidence="15">A helicase/nuclease that prepares dsDNA breaks (DSB) for recombinational DNA repair. Binds to DSBs and unwinds DNA via a highly rapid and processive ATP-dependent bidirectional helicase activity. Unwinds dsDNA until it encounters a Chi (crossover hotspot instigator) sequence from the 3' direction. Cuts ssDNA a few nucleotides 3' to the Chi site. The properties and activities of the enzyme are changed at Chi. The Chi-altered holoenzyme produces a long 3'-ssDNA overhang and facilitates RecA-binding to the ssDNA for homologous DNA recombination and repair. Holoenzyme degrades any linearized DNA that is unable to undergo homologous recombination. In the holoenzyme this subunit contributes ATPase, 3'-5' helicase, exonuclease activity and loads RecA onto ssDNA.</text>
</comment>
<evidence type="ECO:0000259" key="18">
    <source>
        <dbReference type="PROSITE" id="PS51217"/>
    </source>
</evidence>
<evidence type="ECO:0000256" key="16">
    <source>
        <dbReference type="PROSITE-ProRule" id="PRU00560"/>
    </source>
</evidence>
<feature type="region of interest" description="Nuclease activity, interacts with RecD and RecA" evidence="15">
    <location>
        <begin position="934"/>
        <end position="1230"/>
    </location>
</feature>
<keyword evidence="11 15" id="KW-0234">DNA repair</keyword>
<dbReference type="PROSITE" id="PS51198">
    <property type="entry name" value="UVRD_HELICASE_ATP_BIND"/>
    <property type="match status" value="1"/>
</dbReference>
<evidence type="ECO:0000256" key="3">
    <source>
        <dbReference type="ARBA" id="ARBA00022741"/>
    </source>
</evidence>
<organism evidence="19 20">
    <name type="scientific">Bisgaard Taxon 45</name>
    <dbReference type="NCBI Taxonomy" id="304289"/>
    <lineage>
        <taxon>Bacteria</taxon>
        <taxon>Pseudomonadati</taxon>
        <taxon>Pseudomonadota</taxon>
        <taxon>Gammaproteobacteria</taxon>
        <taxon>Pasteurellales</taxon>
        <taxon>Pasteurellaceae</taxon>
    </lineage>
</organism>
<evidence type="ECO:0000256" key="6">
    <source>
        <dbReference type="ARBA" id="ARBA00022806"/>
    </source>
</evidence>
<evidence type="ECO:0000313" key="20">
    <source>
        <dbReference type="Proteomes" id="UP001224083"/>
    </source>
</evidence>
<keyword evidence="8 15" id="KW-0067">ATP-binding</keyword>
<feature type="domain" description="UvrD-like helicase C-terminal" evidence="18">
    <location>
        <begin position="500"/>
        <end position="782"/>
    </location>
</feature>
<evidence type="ECO:0000256" key="1">
    <source>
        <dbReference type="ARBA" id="ARBA00022722"/>
    </source>
</evidence>
<comment type="cofactor">
    <cofactor evidence="15">
        <name>Mg(2+)</name>
        <dbReference type="ChEBI" id="CHEBI:18420"/>
    </cofactor>
    <text evidence="15">Binds 1 Mg(2+) ion per subunit.</text>
</comment>
<keyword evidence="2 15" id="KW-0479">Metal-binding</keyword>
<keyword evidence="3 15" id="KW-0547">Nucleotide-binding</keyword>
<dbReference type="Gene3D" id="1.10.486.10">
    <property type="entry name" value="PCRA, domain 4"/>
    <property type="match status" value="1"/>
</dbReference>
<dbReference type="Gene3D" id="3.90.320.10">
    <property type="match status" value="1"/>
</dbReference>
<keyword evidence="12 15" id="KW-0413">Isomerase</keyword>
<comment type="similarity">
    <text evidence="15">Belongs to the helicase family. UvrD subfamily.</text>
</comment>
<dbReference type="InterPro" id="IPR038726">
    <property type="entry name" value="PDDEXK_AddAB-type"/>
</dbReference>
<dbReference type="PANTHER" id="PTHR11070:SF23">
    <property type="entry name" value="RECBCD ENZYME SUBUNIT RECB"/>
    <property type="match status" value="1"/>
</dbReference>
<dbReference type="Pfam" id="PF13361">
    <property type="entry name" value="UvrD_C"/>
    <property type="match status" value="1"/>
</dbReference>
<dbReference type="PANTHER" id="PTHR11070">
    <property type="entry name" value="UVRD / RECB / PCRA DNA HELICASE FAMILY MEMBER"/>
    <property type="match status" value="1"/>
</dbReference>
<dbReference type="EC" id="3.1.11.5" evidence="15"/>
<dbReference type="InterPro" id="IPR004586">
    <property type="entry name" value="RecB"/>
</dbReference>
<comment type="caution">
    <text evidence="19">The sequence shown here is derived from an EMBL/GenBank/DDBJ whole genome shotgun (WGS) entry which is preliminary data.</text>
</comment>
<dbReference type="Pfam" id="PF12705">
    <property type="entry name" value="PDDEXK_1"/>
    <property type="match status" value="1"/>
</dbReference>
<dbReference type="Pfam" id="PF00580">
    <property type="entry name" value="UvrD-helicase"/>
    <property type="match status" value="1"/>
</dbReference>
<evidence type="ECO:0000256" key="11">
    <source>
        <dbReference type="ARBA" id="ARBA00023204"/>
    </source>
</evidence>
<keyword evidence="9 15" id="KW-0460">Magnesium</keyword>
<evidence type="ECO:0000256" key="4">
    <source>
        <dbReference type="ARBA" id="ARBA00022763"/>
    </source>
</evidence>
<evidence type="ECO:0000313" key="19">
    <source>
        <dbReference type="EMBL" id="MDP9501295.1"/>
    </source>
</evidence>
<dbReference type="InterPro" id="IPR027417">
    <property type="entry name" value="P-loop_NTPase"/>
</dbReference>
<dbReference type="InterPro" id="IPR011604">
    <property type="entry name" value="PDDEXK-like_dom_sf"/>
</dbReference>
<dbReference type="Gene3D" id="3.40.50.300">
    <property type="entry name" value="P-loop containing nucleotide triphosphate hydrolases"/>
    <property type="match status" value="2"/>
</dbReference>
<evidence type="ECO:0000256" key="2">
    <source>
        <dbReference type="ARBA" id="ARBA00022723"/>
    </source>
</evidence>
<gene>
    <name evidence="15 19" type="primary">recB</name>
    <name evidence="19" type="ORF">O7M46_10035</name>
</gene>
<feature type="binding site" evidence="15">
    <location>
        <position position="1139"/>
    </location>
    <ligand>
        <name>Mg(2+)</name>
        <dbReference type="ChEBI" id="CHEBI:18420"/>
    </ligand>
</feature>
<evidence type="ECO:0000259" key="17">
    <source>
        <dbReference type="PROSITE" id="PS51198"/>
    </source>
</evidence>
<dbReference type="HAMAP" id="MF_01485">
    <property type="entry name" value="RecB"/>
    <property type="match status" value="1"/>
</dbReference>
<feature type="binding site" evidence="16">
    <location>
        <begin position="21"/>
        <end position="28"/>
    </location>
    <ligand>
        <name>ATP</name>
        <dbReference type="ChEBI" id="CHEBI:30616"/>
    </ligand>
</feature>
<evidence type="ECO:0000256" key="9">
    <source>
        <dbReference type="ARBA" id="ARBA00022842"/>
    </source>
</evidence>
<dbReference type="SUPFAM" id="SSF52540">
    <property type="entry name" value="P-loop containing nucleoside triphosphate hydrolases"/>
    <property type="match status" value="1"/>
</dbReference>
<proteinExistence type="inferred from homology"/>
<comment type="subunit">
    <text evidence="15">Heterotrimer of RecB, RecC and RecD. All subunits contribute to DNA-binding. Interacts with RecA.</text>
</comment>
<feature type="binding site" evidence="15">
    <location>
        <position position="1013"/>
    </location>
    <ligand>
        <name>Mg(2+)</name>
        <dbReference type="ChEBI" id="CHEBI:18420"/>
    </ligand>
</feature>
<feature type="binding site" evidence="15">
    <location>
        <position position="1126"/>
    </location>
    <ligand>
        <name>Mg(2+)</name>
        <dbReference type="ChEBI" id="CHEBI:18420"/>
    </ligand>
</feature>
<keyword evidence="10 15" id="KW-0238">DNA-binding</keyword>
<dbReference type="InterPro" id="IPR000212">
    <property type="entry name" value="DNA_helicase_UvrD/REP"/>
</dbReference>
<keyword evidence="6 15" id="KW-0347">Helicase</keyword>
<dbReference type="Gene3D" id="1.10.3170.10">
    <property type="entry name" value="Recbcd, chain B, domain 2"/>
    <property type="match status" value="1"/>
</dbReference>
<dbReference type="EC" id="5.6.2.4" evidence="15"/>
<dbReference type="NCBIfam" id="TIGR00609">
    <property type="entry name" value="recB"/>
    <property type="match status" value="1"/>
</dbReference>
<reference evidence="19 20" key="1">
    <citation type="submission" date="2022-12" db="EMBL/GenBank/DDBJ databases">
        <title>Genome sequence of Pasteurellaceae Bisgaard Taxon 45.</title>
        <authorList>
            <person name="Foggin C."/>
            <person name="Rosen L.E."/>
            <person name="Henton M."/>
            <person name="Buys A."/>
            <person name="Floyd T."/>
            <person name="Turner A.D."/>
            <person name="Tarbin J."/>
            <person name="Lloyd A.S."/>
            <person name="Chaitezvi C."/>
            <person name="Ellis R.J."/>
            <person name="Roberts H.C."/>
            <person name="Dastjerdi A."/>
            <person name="Nunez A."/>
            <person name="Van Vliet A.H."/>
            <person name="Steinbach F."/>
        </authorList>
    </citation>
    <scope>NUCLEOTIDE SEQUENCE [LARGE SCALE GENOMIC DNA]</scope>
    <source>
        <strain evidence="19 20">VF20HR</strain>
    </source>
</reference>
<evidence type="ECO:0000256" key="14">
    <source>
        <dbReference type="ARBA" id="ARBA00048988"/>
    </source>
</evidence>
<evidence type="ECO:0000256" key="13">
    <source>
        <dbReference type="ARBA" id="ARBA00034617"/>
    </source>
</evidence>
<evidence type="ECO:0000256" key="8">
    <source>
        <dbReference type="ARBA" id="ARBA00022840"/>
    </source>
</evidence>
<keyword evidence="5 15" id="KW-0378">Hydrolase</keyword>
<evidence type="ECO:0000256" key="12">
    <source>
        <dbReference type="ARBA" id="ARBA00023235"/>
    </source>
</evidence>
<name>A0ABT9KHE4_9PAST</name>
<keyword evidence="1 15" id="KW-0540">Nuclease</keyword>
<protein>
    <recommendedName>
        <fullName evidence="15">RecBCD enzyme subunit RecB</fullName>
        <ecNumber evidence="15">3.1.11.5</ecNumber>
        <ecNumber evidence="15">5.6.2.4</ecNumber>
    </recommendedName>
    <alternativeName>
        <fullName evidence="15">DNA 3'-5' helicase subunit RecB</fullName>
    </alternativeName>
    <alternativeName>
        <fullName evidence="15">Exonuclease V subunit RecB</fullName>
        <shortName evidence="15">ExoV subunit RecB</shortName>
    </alternativeName>
    <alternativeName>
        <fullName evidence="15">Helicase/nuclease RecBCD subunit RecB</fullName>
    </alternativeName>
</protein>
<comment type="miscellaneous">
    <text evidence="15">In the RecBCD complex, RecB has a slow 3'-5' helicase, an exonuclease activity and loads RecA onto ssDNA, RecD has a fast 5'-3' helicase activity, while RecC stimulates the ATPase and processivity of the RecB helicase and contributes to recognition of the Chi site.</text>
</comment>
<dbReference type="SUPFAM" id="SSF52980">
    <property type="entry name" value="Restriction endonuclease-like"/>
    <property type="match status" value="1"/>
</dbReference>
<dbReference type="InterPro" id="IPR014016">
    <property type="entry name" value="UvrD-like_ATP-bd"/>
</dbReference>
<evidence type="ECO:0000256" key="5">
    <source>
        <dbReference type="ARBA" id="ARBA00022801"/>
    </source>
</evidence>
<keyword evidence="7 15" id="KW-0269">Exonuclease</keyword>
<comment type="domain">
    <text evidence="15">The C-terminal domain has nuclease activity and interacts with RecD. It interacts with RecA, facilitating its loading onto ssDNA.</text>
</comment>
<comment type="catalytic activity">
    <reaction evidence="15">
        <text>Exonucleolytic cleavage (in the presence of ATP) in either 5'- to 3'- or 3'- to 5'-direction to yield 5'-phosphooligonucleotides.</text>
        <dbReference type="EC" id="3.1.11.5"/>
    </reaction>
</comment>
<feature type="region of interest" description="DNA-binding and helicase activity, interacts with RecC" evidence="15">
    <location>
        <begin position="1"/>
        <end position="915"/>
    </location>
</feature>
<sequence>MDTAVLNPVTLPLNKVCLIEASAGTGKTYTIGSLYLRLLLQAGENGFSQPLTVEQILVVTFTEAATEELKGRIRERIHQAKKALLAYQEKGEVALLQSEPLLLHCIDSISAIQLAIQRLNIAEQTMDLAAIYTIHGFCRRMLMQYAFHSQIHFNLTLNTDETLLLERLFKAFWREHFYCQPFLIANYIHQTLGSPHAVFAKLRQYIAQDLRSDPAYQDWLAMSLQDFLQQHIVPQQQRIHTLKQQWLAQEAEIQALVLAELDKTYAKGEKKRLKRTTFKKPNVLNWFNAIHDWASSPLVEGLNDKLSKYFSQHALNGYAEDGAEPLCHAIFALVDEANAQQDRQPFYAKLLHYYYLRGVQQALIEYKAQHTEKNFDDLLRLLREALYSAQGEELAQFIRVQYPFAMIDEFQDTDAQQYQIFAKIYLHQDATETGFIMIGDPKQAIYKFRGADIFTYFQAAEQADARFTLGTNWRSAQRLVKAVNGLFQFEQGVPFLYPQIQFLPVAACPDKPKFLLNGQEEPAFRCYVGDVGEVKKSTGNLTTTQKQTLASICAHSIQYWLQSAVQDQAIFYDEQATNEQERRRPLRAEKIAVLVKDWKEASLVSEALQQLGIASVYLSDKSNVFDCHEAKELVMILTACLQPFSERNILNAIATRIFGLTTREISEIKQDEQRWTQVVERFVNYQRIWQWQGILVMLHRLFLDENIMEKLLSQLGGERKTTDLLHLAELLQEASTLNDSAASLLRWFEKQIQGENRQDGQQIRLESERQLVKIVTIHKSKGLEYDLVWLPFIADAPKENKAVLDTYYDHDRQQILWDLEATHQDAMQQEQRAEAMRLFYVALTRAKYQVAMALPENFVSDWNCLQYALTQGEMREADVRSALNAFQQRIADPEVKIQVDEFDAIPRHESALMLETTSNAPLQCVEFQGNIERNWQVTSFSAISALHEKNKQLQTQGYLDNTSDLSLLLDHRDYDVMLDFDTTVAPVAEIAGYAKGYTPFDFPAGTMVGKVLHRYFEKYPLNQAVDSMAVAQMCQTLQLEEVWHEPLQSWLTTILHTPLLSDQTLSLSDLSAKDCIKEMEFYLKFKHEFQAHKFNQLLQKYHFISAPLQLQTIKQGIAGLLRGFIDLVFRHNGQYYLVDYKSNKLGTNPSDYAPEKLQNVMLAQHYDWQYLFYTLALHRYLKQRDPHYTYATHFGGVIYTFLRGMNGIDQQGIYFHKPDANLIQELEELF</sequence>
<comment type="domain">
    <text evidence="15">The N-terminal DNA-binding domain is a ssDNA-dependent ATPase and has ATP-dependent 3'-5' helicase function. This domain interacts with RecC.</text>
</comment>
<feature type="domain" description="UvrD-like helicase ATP-binding" evidence="17">
    <location>
        <begin position="1"/>
        <end position="476"/>
    </location>
</feature>
<dbReference type="PROSITE" id="PS51217">
    <property type="entry name" value="UVRD_HELICASE_CTER"/>
    <property type="match status" value="1"/>
</dbReference>
<dbReference type="Proteomes" id="UP001224083">
    <property type="component" value="Unassembled WGS sequence"/>
</dbReference>
<dbReference type="EMBL" id="JAQAHH010000009">
    <property type="protein sequence ID" value="MDP9501295.1"/>
    <property type="molecule type" value="Genomic_DNA"/>
</dbReference>
<evidence type="ECO:0000256" key="15">
    <source>
        <dbReference type="HAMAP-Rule" id="MF_01485"/>
    </source>
</evidence>
<evidence type="ECO:0000256" key="10">
    <source>
        <dbReference type="ARBA" id="ARBA00023125"/>
    </source>
</evidence>
<comment type="catalytic activity">
    <reaction evidence="14 15">
        <text>ATP + H2O = ADP + phosphate + H(+)</text>
        <dbReference type="Rhea" id="RHEA:13065"/>
        <dbReference type="ChEBI" id="CHEBI:15377"/>
        <dbReference type="ChEBI" id="CHEBI:15378"/>
        <dbReference type="ChEBI" id="CHEBI:30616"/>
        <dbReference type="ChEBI" id="CHEBI:43474"/>
        <dbReference type="ChEBI" id="CHEBI:456216"/>
        <dbReference type="EC" id="5.6.2.4"/>
    </reaction>
</comment>
<dbReference type="InterPro" id="IPR011335">
    <property type="entry name" value="Restrct_endonuc-II-like"/>
</dbReference>
<keyword evidence="4 15" id="KW-0227">DNA damage</keyword>
<dbReference type="GO" id="GO:0008854">
    <property type="term" value="F:exodeoxyribonuclease V activity"/>
    <property type="evidence" value="ECO:0007669"/>
    <property type="project" value="UniProtKB-EC"/>
</dbReference>
<comment type="catalytic activity">
    <reaction evidence="13 15">
        <text>Couples ATP hydrolysis with the unwinding of duplex DNA by translocating in the 3'-5' direction.</text>
        <dbReference type="EC" id="5.6.2.4"/>
    </reaction>
</comment>
<dbReference type="InterPro" id="IPR014017">
    <property type="entry name" value="DNA_helicase_UvrD-like_C"/>
</dbReference>
<dbReference type="CDD" id="cd22352">
    <property type="entry name" value="RecB_C-like"/>
    <property type="match status" value="1"/>
</dbReference>
<evidence type="ECO:0000256" key="7">
    <source>
        <dbReference type="ARBA" id="ARBA00022839"/>
    </source>
</evidence>
<keyword evidence="20" id="KW-1185">Reference proteome</keyword>
<accession>A0ABT9KHE4</accession>